<dbReference type="Proteomes" id="UP000186235">
    <property type="component" value="Unassembled WGS sequence"/>
</dbReference>
<organism evidence="2 3">
    <name type="scientific">Cellulosimicrobium aquatile</name>
    <dbReference type="NCBI Taxonomy" id="1612203"/>
    <lineage>
        <taxon>Bacteria</taxon>
        <taxon>Bacillati</taxon>
        <taxon>Actinomycetota</taxon>
        <taxon>Actinomycetes</taxon>
        <taxon>Micrococcales</taxon>
        <taxon>Promicromonosporaceae</taxon>
        <taxon>Cellulosimicrobium</taxon>
    </lineage>
</organism>
<name>A0A1N6NHJ0_9MICO</name>
<dbReference type="RefSeq" id="WP_021483523.1">
    <property type="nucleotide sequence ID" value="NZ_FTMI01000001.1"/>
</dbReference>
<accession>A0A1N6NHJ0</accession>
<feature type="transmembrane region" description="Helical" evidence="1">
    <location>
        <begin position="6"/>
        <end position="24"/>
    </location>
</feature>
<keyword evidence="3" id="KW-1185">Reference proteome</keyword>
<evidence type="ECO:0000313" key="2">
    <source>
        <dbReference type="EMBL" id="SIP91531.1"/>
    </source>
</evidence>
<evidence type="ECO:0000313" key="3">
    <source>
        <dbReference type="Proteomes" id="UP000186235"/>
    </source>
</evidence>
<keyword evidence="1" id="KW-0472">Membrane</keyword>
<dbReference type="GeneID" id="79396666"/>
<sequence>MDVPSMIMGAAVASVAWIVLVPWGRLKELRERDQAERTED</sequence>
<keyword evidence="1" id="KW-0812">Transmembrane</keyword>
<gene>
    <name evidence="2" type="ORF">SAMN05518682_0482</name>
</gene>
<dbReference type="AlphaFoldDB" id="A0A1N6NHJ0"/>
<dbReference type="EMBL" id="FTMI01000001">
    <property type="protein sequence ID" value="SIP91531.1"/>
    <property type="molecule type" value="Genomic_DNA"/>
</dbReference>
<protein>
    <submittedName>
        <fullName evidence="2">Uncharacterized protein</fullName>
    </submittedName>
</protein>
<proteinExistence type="predicted"/>
<reference evidence="3" key="1">
    <citation type="submission" date="2017-01" db="EMBL/GenBank/DDBJ databases">
        <authorList>
            <person name="Varghese N."/>
            <person name="Submissions S."/>
        </authorList>
    </citation>
    <scope>NUCLEOTIDE SEQUENCE [LARGE SCALE GENOMIC DNA]</scope>
    <source>
        <strain evidence="3">3bp</strain>
    </source>
</reference>
<evidence type="ECO:0000256" key="1">
    <source>
        <dbReference type="SAM" id="Phobius"/>
    </source>
</evidence>
<keyword evidence="1" id="KW-1133">Transmembrane helix</keyword>